<comment type="caution">
    <text evidence="1">The sequence shown here is derived from an EMBL/GenBank/DDBJ whole genome shotgun (WGS) entry which is preliminary data.</text>
</comment>
<dbReference type="EMBL" id="JWIN03000001">
    <property type="protein sequence ID" value="KAB1283017.1"/>
    <property type="molecule type" value="Genomic_DNA"/>
</dbReference>
<sequence length="95" mass="10633">MRSPVFHLLCRAYRTPSHLTYHQEKAREELEMELLFWPGAVTATGPGCHRPQNKGKCVVRRVGAREAQDVSWVTLSVGLGRPGLVLRGSRAQAPR</sequence>
<name>A0A5N4EI08_CAMDR</name>
<keyword evidence="2" id="KW-1185">Reference proteome</keyword>
<proteinExistence type="predicted"/>
<evidence type="ECO:0000313" key="1">
    <source>
        <dbReference type="EMBL" id="KAB1283017.1"/>
    </source>
</evidence>
<accession>A0A5N4EI08</accession>
<reference evidence="1 2" key="1">
    <citation type="journal article" date="2019" name="Mol. Ecol. Resour.">
        <title>Improving Illumina assemblies with Hi-C and long reads: an example with the North African dromedary.</title>
        <authorList>
            <person name="Elbers J.P."/>
            <person name="Rogers M.F."/>
            <person name="Perelman P.L."/>
            <person name="Proskuryakova A.A."/>
            <person name="Serdyukova N.A."/>
            <person name="Johnson W.E."/>
            <person name="Horin P."/>
            <person name="Corander J."/>
            <person name="Murphy D."/>
            <person name="Burger P.A."/>
        </authorList>
    </citation>
    <scope>NUCLEOTIDE SEQUENCE [LARGE SCALE GENOMIC DNA]</scope>
    <source>
        <strain evidence="1">Drom800</strain>
        <tissue evidence="1">Blood</tissue>
    </source>
</reference>
<evidence type="ECO:0000313" key="2">
    <source>
        <dbReference type="Proteomes" id="UP000299084"/>
    </source>
</evidence>
<dbReference type="AlphaFoldDB" id="A0A5N4EI08"/>
<dbReference type="Proteomes" id="UP000299084">
    <property type="component" value="Unassembled WGS sequence"/>
</dbReference>
<organism evidence="1 2">
    <name type="scientific">Camelus dromedarius</name>
    <name type="common">Dromedary</name>
    <name type="synonym">Arabian camel</name>
    <dbReference type="NCBI Taxonomy" id="9838"/>
    <lineage>
        <taxon>Eukaryota</taxon>
        <taxon>Metazoa</taxon>
        <taxon>Chordata</taxon>
        <taxon>Craniata</taxon>
        <taxon>Vertebrata</taxon>
        <taxon>Euteleostomi</taxon>
        <taxon>Mammalia</taxon>
        <taxon>Eutheria</taxon>
        <taxon>Laurasiatheria</taxon>
        <taxon>Artiodactyla</taxon>
        <taxon>Tylopoda</taxon>
        <taxon>Camelidae</taxon>
        <taxon>Camelus</taxon>
    </lineage>
</organism>
<protein>
    <submittedName>
        <fullName evidence="1">Uncharacterized protein</fullName>
    </submittedName>
</protein>
<gene>
    <name evidence="1" type="ORF">Cadr_000000566</name>
</gene>